<evidence type="ECO:0000313" key="2">
    <source>
        <dbReference type="Proteomes" id="UP001054945"/>
    </source>
</evidence>
<protein>
    <submittedName>
        <fullName evidence="1">Uncharacterized protein</fullName>
    </submittedName>
</protein>
<accession>A0AAV4VF88</accession>
<keyword evidence="2" id="KW-1185">Reference proteome</keyword>
<dbReference type="EMBL" id="BPLR01014396">
    <property type="protein sequence ID" value="GIY68549.1"/>
    <property type="molecule type" value="Genomic_DNA"/>
</dbReference>
<sequence>LRIWEKKETLRCKRDSPQKPTALFSNSCQYPGDLIKLEESDSLPSRSRMKWQDSLVAKRVFDGRGRNDSKQLQKYTKFECRLHNLAEGANAGLTELQLEFAIENQRKT</sequence>
<gene>
    <name evidence="1" type="ORF">CEXT_27761</name>
</gene>
<reference evidence="1 2" key="1">
    <citation type="submission" date="2021-06" db="EMBL/GenBank/DDBJ databases">
        <title>Caerostris extrusa draft genome.</title>
        <authorList>
            <person name="Kono N."/>
            <person name="Arakawa K."/>
        </authorList>
    </citation>
    <scope>NUCLEOTIDE SEQUENCE [LARGE SCALE GENOMIC DNA]</scope>
</reference>
<proteinExistence type="predicted"/>
<evidence type="ECO:0000313" key="1">
    <source>
        <dbReference type="EMBL" id="GIY68549.1"/>
    </source>
</evidence>
<organism evidence="1 2">
    <name type="scientific">Caerostris extrusa</name>
    <name type="common">Bark spider</name>
    <name type="synonym">Caerostris bankana</name>
    <dbReference type="NCBI Taxonomy" id="172846"/>
    <lineage>
        <taxon>Eukaryota</taxon>
        <taxon>Metazoa</taxon>
        <taxon>Ecdysozoa</taxon>
        <taxon>Arthropoda</taxon>
        <taxon>Chelicerata</taxon>
        <taxon>Arachnida</taxon>
        <taxon>Araneae</taxon>
        <taxon>Araneomorphae</taxon>
        <taxon>Entelegynae</taxon>
        <taxon>Araneoidea</taxon>
        <taxon>Araneidae</taxon>
        <taxon>Caerostris</taxon>
    </lineage>
</organism>
<comment type="caution">
    <text evidence="1">The sequence shown here is derived from an EMBL/GenBank/DDBJ whole genome shotgun (WGS) entry which is preliminary data.</text>
</comment>
<feature type="non-terminal residue" evidence="1">
    <location>
        <position position="1"/>
    </location>
</feature>
<dbReference type="AlphaFoldDB" id="A0AAV4VF88"/>
<name>A0AAV4VF88_CAEEX</name>
<dbReference type="Proteomes" id="UP001054945">
    <property type="component" value="Unassembled WGS sequence"/>
</dbReference>